<dbReference type="OrthoDB" id="3833at2759"/>
<protein>
    <recommendedName>
        <fullName evidence="1">RNA-binding protein Tab2-like N-terminal domain-containing protein</fullName>
    </recommendedName>
</protein>
<evidence type="ECO:0000259" key="1">
    <source>
        <dbReference type="Pfam" id="PF06485"/>
    </source>
</evidence>
<dbReference type="InterPro" id="IPR046760">
    <property type="entry name" value="Tab2-like_N"/>
</dbReference>
<dbReference type="Proteomes" id="UP000541444">
    <property type="component" value="Unassembled WGS sequence"/>
</dbReference>
<proteinExistence type="predicted"/>
<keyword evidence="3" id="KW-1185">Reference proteome</keyword>
<comment type="caution">
    <text evidence="2">The sequence shown here is derived from an EMBL/GenBank/DDBJ whole genome shotgun (WGS) entry which is preliminary data.</text>
</comment>
<evidence type="ECO:0000313" key="3">
    <source>
        <dbReference type="Proteomes" id="UP000541444"/>
    </source>
</evidence>
<dbReference type="PANTHER" id="PTHR34556">
    <property type="match status" value="1"/>
</dbReference>
<dbReference type="InterPro" id="IPR009472">
    <property type="entry name" value="Tab2-like"/>
</dbReference>
<dbReference type="Pfam" id="PF06485">
    <property type="entry name" value="Tab2-like_N"/>
    <property type="match status" value="1"/>
</dbReference>
<dbReference type="AlphaFoldDB" id="A0A7J7M1N2"/>
<evidence type="ECO:0000313" key="2">
    <source>
        <dbReference type="EMBL" id="KAF6148785.1"/>
    </source>
</evidence>
<reference evidence="2 3" key="1">
    <citation type="journal article" date="2020" name="IScience">
        <title>Genome Sequencing of the Endangered Kingdonia uniflora (Circaeasteraceae, Ranunculales) Reveals Potential Mechanisms of Evolutionary Specialization.</title>
        <authorList>
            <person name="Sun Y."/>
            <person name="Deng T."/>
            <person name="Zhang A."/>
            <person name="Moore M.J."/>
            <person name="Landis J.B."/>
            <person name="Lin N."/>
            <person name="Zhang H."/>
            <person name="Zhang X."/>
            <person name="Huang J."/>
            <person name="Zhang X."/>
            <person name="Sun H."/>
            <person name="Wang H."/>
        </authorList>
    </citation>
    <scope>NUCLEOTIDE SEQUENCE [LARGE SCALE GENOMIC DNA]</scope>
    <source>
        <strain evidence="2">TB1705</strain>
        <tissue evidence="2">Leaf</tissue>
    </source>
</reference>
<sequence length="267" mass="30234">MRMMRRTFDGLDHFHGTSARFTSLDDIDIEDDATAELSYLDAEIDPESTKEWELDFWILEGRRFGSLCITLKDALASICDELGVPLPENIRFFRSQMQTIVMKACKELGIKPIPSKRKTVYMRHPGLQSPLLALDNPFPMELPGNLVGEKWAFVQLPFSCTWSLSITKLCSKGVRYFRSTRSVFRLPHRDSGFRVPFWLPRNSCIIIRLTLICKLSAVQEEAASLVRNKAFGADLDLDLLGNEIGEKTLVPRLAVASSRVRPLAGKI</sequence>
<name>A0A7J7M1N2_9MAGN</name>
<dbReference type="GO" id="GO:0003723">
    <property type="term" value="F:RNA binding"/>
    <property type="evidence" value="ECO:0007669"/>
    <property type="project" value="InterPro"/>
</dbReference>
<gene>
    <name evidence="2" type="ORF">GIB67_019393</name>
</gene>
<dbReference type="EMBL" id="JACGCM010001830">
    <property type="protein sequence ID" value="KAF6148785.1"/>
    <property type="molecule type" value="Genomic_DNA"/>
</dbReference>
<dbReference type="PANTHER" id="PTHR34556:SF2">
    <property type="entry name" value="PROTEIN TAB2 HOMOLOG, CHLOROPLASTIC"/>
    <property type="match status" value="1"/>
</dbReference>
<accession>A0A7J7M1N2</accession>
<organism evidence="2 3">
    <name type="scientific">Kingdonia uniflora</name>
    <dbReference type="NCBI Taxonomy" id="39325"/>
    <lineage>
        <taxon>Eukaryota</taxon>
        <taxon>Viridiplantae</taxon>
        <taxon>Streptophyta</taxon>
        <taxon>Embryophyta</taxon>
        <taxon>Tracheophyta</taxon>
        <taxon>Spermatophyta</taxon>
        <taxon>Magnoliopsida</taxon>
        <taxon>Ranunculales</taxon>
        <taxon>Circaeasteraceae</taxon>
        <taxon>Kingdonia</taxon>
    </lineage>
</organism>
<feature type="domain" description="RNA-binding protein Tab2-like N-terminal" evidence="1">
    <location>
        <begin position="70"/>
        <end position="119"/>
    </location>
</feature>